<dbReference type="Gene3D" id="3.40.630.10">
    <property type="entry name" value="Zn peptidases"/>
    <property type="match status" value="1"/>
</dbReference>
<dbReference type="Proteomes" id="UP000054558">
    <property type="component" value="Unassembled WGS sequence"/>
</dbReference>
<dbReference type="PANTHER" id="PTHR11963:SF23">
    <property type="entry name" value="CYTOSOL AMINOPEPTIDASE"/>
    <property type="match status" value="1"/>
</dbReference>
<dbReference type="CDD" id="cd00433">
    <property type="entry name" value="Peptidase_M17"/>
    <property type="match status" value="1"/>
</dbReference>
<dbReference type="InterPro" id="IPR011356">
    <property type="entry name" value="Leucine_aapep/pepB"/>
</dbReference>
<accession>A0A1Y1I473</accession>
<evidence type="ECO:0000256" key="1">
    <source>
        <dbReference type="ARBA" id="ARBA00000135"/>
    </source>
</evidence>
<dbReference type="PRINTS" id="PR00481">
    <property type="entry name" value="LAMNOPPTDASE"/>
</dbReference>
<dbReference type="EMBL" id="DF237153">
    <property type="protein sequence ID" value="GAQ84752.1"/>
    <property type="molecule type" value="Genomic_DNA"/>
</dbReference>
<dbReference type="PANTHER" id="PTHR11963">
    <property type="entry name" value="LEUCINE AMINOPEPTIDASE-RELATED"/>
    <property type="match status" value="1"/>
</dbReference>
<dbReference type="HAMAP" id="MF_00181">
    <property type="entry name" value="Cytosol_peptidase_M17"/>
    <property type="match status" value="1"/>
</dbReference>
<dbReference type="GO" id="GO:0030145">
    <property type="term" value="F:manganese ion binding"/>
    <property type="evidence" value="ECO:0007669"/>
    <property type="project" value="InterPro"/>
</dbReference>
<dbReference type="Pfam" id="PF02789">
    <property type="entry name" value="Peptidase_M17_N"/>
    <property type="match status" value="1"/>
</dbReference>
<evidence type="ECO:0000313" key="10">
    <source>
        <dbReference type="Proteomes" id="UP000054558"/>
    </source>
</evidence>
<dbReference type="OMA" id="DSPANQM"/>
<reference evidence="9 10" key="1">
    <citation type="journal article" date="2014" name="Nat. Commun.">
        <title>Klebsormidium flaccidum genome reveals primary factors for plant terrestrial adaptation.</title>
        <authorList>
            <person name="Hori K."/>
            <person name="Maruyama F."/>
            <person name="Fujisawa T."/>
            <person name="Togashi T."/>
            <person name="Yamamoto N."/>
            <person name="Seo M."/>
            <person name="Sato S."/>
            <person name="Yamada T."/>
            <person name="Mori H."/>
            <person name="Tajima N."/>
            <person name="Moriyama T."/>
            <person name="Ikeuchi M."/>
            <person name="Watanabe M."/>
            <person name="Wada H."/>
            <person name="Kobayashi K."/>
            <person name="Saito M."/>
            <person name="Masuda T."/>
            <person name="Sasaki-Sekimoto Y."/>
            <person name="Mashiguchi K."/>
            <person name="Awai K."/>
            <person name="Shimojima M."/>
            <person name="Masuda S."/>
            <person name="Iwai M."/>
            <person name="Nobusawa T."/>
            <person name="Narise T."/>
            <person name="Kondo S."/>
            <person name="Saito H."/>
            <person name="Sato R."/>
            <person name="Murakawa M."/>
            <person name="Ihara Y."/>
            <person name="Oshima-Yamada Y."/>
            <person name="Ohtaka K."/>
            <person name="Satoh M."/>
            <person name="Sonobe K."/>
            <person name="Ishii M."/>
            <person name="Ohtani R."/>
            <person name="Kanamori-Sato M."/>
            <person name="Honoki R."/>
            <person name="Miyazaki D."/>
            <person name="Mochizuki H."/>
            <person name="Umetsu J."/>
            <person name="Higashi K."/>
            <person name="Shibata D."/>
            <person name="Kamiya Y."/>
            <person name="Sato N."/>
            <person name="Nakamura Y."/>
            <person name="Tabata S."/>
            <person name="Ida S."/>
            <person name="Kurokawa K."/>
            <person name="Ohta H."/>
        </authorList>
    </citation>
    <scope>NUCLEOTIDE SEQUENCE [LARGE SCALE GENOMIC DNA]</scope>
    <source>
        <strain evidence="9 10">NIES-2285</strain>
    </source>
</reference>
<dbReference type="InterPro" id="IPR023042">
    <property type="entry name" value="Peptidase_M17_leu_NH2_pept"/>
</dbReference>
<dbReference type="GO" id="GO:0005737">
    <property type="term" value="C:cytoplasm"/>
    <property type="evidence" value="ECO:0000318"/>
    <property type="project" value="GO_Central"/>
</dbReference>
<evidence type="ECO:0000256" key="4">
    <source>
        <dbReference type="ARBA" id="ARBA00011867"/>
    </source>
</evidence>
<dbReference type="Pfam" id="PF00883">
    <property type="entry name" value="Peptidase_M17"/>
    <property type="match status" value="1"/>
</dbReference>
<dbReference type="AlphaFoldDB" id="A0A1Y1I473"/>
<dbReference type="SUPFAM" id="SSF53187">
    <property type="entry name" value="Zn-dependent exopeptidases"/>
    <property type="match status" value="1"/>
</dbReference>
<evidence type="ECO:0000256" key="5">
    <source>
        <dbReference type="ARBA" id="ARBA00022438"/>
    </source>
</evidence>
<evidence type="ECO:0000256" key="7">
    <source>
        <dbReference type="ARBA" id="ARBA00022801"/>
    </source>
</evidence>
<comment type="catalytic activity">
    <reaction evidence="2">
        <text>Release of N-terminal proline from a peptide.</text>
        <dbReference type="EC" id="3.4.11.5"/>
    </reaction>
</comment>
<organism evidence="9 10">
    <name type="scientific">Klebsormidium nitens</name>
    <name type="common">Green alga</name>
    <name type="synonym">Ulothrix nitens</name>
    <dbReference type="NCBI Taxonomy" id="105231"/>
    <lineage>
        <taxon>Eukaryota</taxon>
        <taxon>Viridiplantae</taxon>
        <taxon>Streptophyta</taxon>
        <taxon>Klebsormidiophyceae</taxon>
        <taxon>Klebsormidiales</taxon>
        <taxon>Klebsormidiaceae</taxon>
        <taxon>Klebsormidium</taxon>
    </lineage>
</organism>
<dbReference type="GO" id="GO:0008233">
    <property type="term" value="F:peptidase activity"/>
    <property type="evidence" value="ECO:0000318"/>
    <property type="project" value="GO_Central"/>
</dbReference>
<dbReference type="PROSITE" id="PS00631">
    <property type="entry name" value="CYTOSOL_AP"/>
    <property type="match status" value="1"/>
</dbReference>
<comment type="catalytic activity">
    <reaction evidence="1">
        <text>Release of an N-terminal amino acid, Xaa-|-Yaa-, in which Xaa is preferably Leu, but may be other amino acids including Pro although not Arg or Lys, and Yaa may be Pro. Amino acid amides and methyl esters are also readily hydrolyzed, but rates on arylamides are exceedingly low.</text>
        <dbReference type="EC" id="3.4.11.1"/>
    </reaction>
</comment>
<comment type="subunit">
    <text evidence="4">Homohexamer (dimer of homotrimers).</text>
</comment>
<dbReference type="Gene3D" id="3.40.220.10">
    <property type="entry name" value="Leucine Aminopeptidase, subunit E, domain 1"/>
    <property type="match status" value="1"/>
</dbReference>
<evidence type="ECO:0000256" key="2">
    <source>
        <dbReference type="ARBA" id="ARBA00001585"/>
    </source>
</evidence>
<dbReference type="InterPro" id="IPR043472">
    <property type="entry name" value="Macro_dom-like"/>
</dbReference>
<gene>
    <name evidence="9" type="ORF">KFL_002040110</name>
</gene>
<keyword evidence="5 9" id="KW-0031">Aminopeptidase</keyword>
<protein>
    <submittedName>
        <fullName evidence="9">Leucine aminopeptidase</fullName>
    </submittedName>
</protein>
<evidence type="ECO:0000256" key="3">
    <source>
        <dbReference type="ARBA" id="ARBA00009528"/>
    </source>
</evidence>
<keyword evidence="10" id="KW-1185">Reference proteome</keyword>
<feature type="domain" description="Cytosol aminopeptidase" evidence="8">
    <location>
        <begin position="475"/>
        <end position="482"/>
    </location>
</feature>
<dbReference type="InterPro" id="IPR008283">
    <property type="entry name" value="Peptidase_M17_N"/>
</dbReference>
<comment type="similarity">
    <text evidence="3">Belongs to the peptidase M17 family.</text>
</comment>
<dbReference type="NCBIfam" id="NF002076">
    <property type="entry name" value="PRK00913.2-3"/>
    <property type="match status" value="1"/>
</dbReference>
<dbReference type="GO" id="GO:0070006">
    <property type="term" value="F:metalloaminopeptidase activity"/>
    <property type="evidence" value="ECO:0007669"/>
    <property type="project" value="InterPro"/>
</dbReference>
<evidence type="ECO:0000313" key="9">
    <source>
        <dbReference type="EMBL" id="GAQ84752.1"/>
    </source>
</evidence>
<dbReference type="SUPFAM" id="SSF52949">
    <property type="entry name" value="Macro domain-like"/>
    <property type="match status" value="1"/>
</dbReference>
<keyword evidence="7" id="KW-0378">Hydrolase</keyword>
<dbReference type="STRING" id="105231.A0A1Y1I473"/>
<name>A0A1Y1I473_KLENI</name>
<dbReference type="GO" id="GO:0006508">
    <property type="term" value="P:proteolysis"/>
    <property type="evidence" value="ECO:0000318"/>
    <property type="project" value="GO_Central"/>
</dbReference>
<evidence type="ECO:0000256" key="6">
    <source>
        <dbReference type="ARBA" id="ARBA00022670"/>
    </source>
</evidence>
<sequence>MASSAVASSAMAAIRSSTRAVQPTSLSSQQGRHIVRCSLSSLHLRLSPTFPSQKQSLAFLPPSSLRSALHPPHPSQFSQWKKLRDAALFRPRTLVSSATASDASLPLGLTRAAAPLLPQIDISPSGAKPEDYAGDLLVLGLFSEAVTKSGDFQKLTATGVPYGELVGELVQETDFKGKPGQTAVVRVSGEKVKRVAIVGLGSSKESSVAAGFRALGQALATIAKESKALSAGVAVVGREGSDQNPEIAGAIAAGAVLGSYEDQRFKSEPKPITLAEVDILGLGTSKELKRAIGVAARLAAGVILTKQLVNAPPNILTPAAMAEVAENIAAAHADVMTVKILEKEECEQLGMGAYLGVSAASELPPKFIHLTYTPFEEEPKKEPKKKLVIIGKGLTFDSGGYNLKAGPGSMIEQMKFDMGGAGAALGAAKAIGAIQPEGVEVHFIVAACENMISGTGMRPGDILTASNGKTIEVNNTDAEGRLTLADALVYACKLEPDAIVDLATLTGACIVALGGDIAGLFTPFDSVAEELSAAAKAAGEKFWRMPMEEAYKEQLKSPIADFVNTGSRAGGSITASLFLKEFVDEKIPWAHLDIAGPVWNEKKGGATGFAVQTLVRWVQSHATAAASL</sequence>
<evidence type="ECO:0000259" key="8">
    <source>
        <dbReference type="PROSITE" id="PS00631"/>
    </source>
</evidence>
<dbReference type="InterPro" id="IPR000819">
    <property type="entry name" value="Peptidase_M17_C"/>
</dbReference>
<proteinExistence type="inferred from homology"/>
<keyword evidence="6" id="KW-0645">Protease</keyword>
<dbReference type="OrthoDB" id="412814at2759"/>